<evidence type="ECO:0000256" key="1">
    <source>
        <dbReference type="SAM" id="MobiDB-lite"/>
    </source>
</evidence>
<feature type="region of interest" description="Disordered" evidence="1">
    <location>
        <begin position="1"/>
        <end position="60"/>
    </location>
</feature>
<dbReference type="RefSeq" id="WP_110919444.1">
    <property type="nucleotide sequence ID" value="NZ_PNJG02000001.1"/>
</dbReference>
<dbReference type="AlphaFoldDB" id="A0A495AA37"/>
<dbReference type="EMBL" id="PNJG02000001">
    <property type="protein sequence ID" value="RKQ36300.1"/>
    <property type="molecule type" value="Genomic_DNA"/>
</dbReference>
<keyword evidence="3" id="KW-1185">Reference proteome</keyword>
<dbReference type="OrthoDB" id="5125103at2"/>
<dbReference type="Proteomes" id="UP000249516">
    <property type="component" value="Unassembled WGS sequence"/>
</dbReference>
<organism evidence="2 3">
    <name type="scientific">Kocuria tytonis</name>
    <dbReference type="NCBI Taxonomy" id="2054280"/>
    <lineage>
        <taxon>Bacteria</taxon>
        <taxon>Bacillati</taxon>
        <taxon>Actinomycetota</taxon>
        <taxon>Actinomycetes</taxon>
        <taxon>Micrococcales</taxon>
        <taxon>Micrococcaceae</taxon>
        <taxon>Kocuria</taxon>
    </lineage>
</organism>
<accession>A0A495AA37</accession>
<comment type="caution">
    <text evidence="2">The sequence shown here is derived from an EMBL/GenBank/DDBJ whole genome shotgun (WGS) entry which is preliminary data.</text>
</comment>
<feature type="compositionally biased region" description="Basic and acidic residues" evidence="1">
    <location>
        <begin position="51"/>
        <end position="60"/>
    </location>
</feature>
<reference evidence="2 3" key="1">
    <citation type="submission" date="2018-10" db="EMBL/GenBank/DDBJ databases">
        <title>Kocuria tytouropygialis sp. nov., isolated from the uropygial gland of an American barn owl (Tyto furcata).</title>
        <authorList>
            <person name="Braun M.S."/>
            <person name="Wang E."/>
            <person name="Zimmermann S."/>
            <person name="Wagner H."/>
            <person name="Wink M."/>
        </authorList>
    </citation>
    <scope>NUCLEOTIDE SEQUENCE [LARGE SCALE GENOMIC DNA]</scope>
    <source>
        <strain evidence="2 3">442</strain>
    </source>
</reference>
<gene>
    <name evidence="2" type="ORF">C1C97_001030</name>
</gene>
<sequence length="60" mass="6217">MPDLGGLADKAKDMAGGHEDKVNQGIDKAGDAVDDKTGGKFEGQVDQGQDAVRDRMGGNE</sequence>
<name>A0A495AA37_9MICC</name>
<evidence type="ECO:0000313" key="2">
    <source>
        <dbReference type="EMBL" id="RKQ36300.1"/>
    </source>
</evidence>
<evidence type="ECO:0000313" key="3">
    <source>
        <dbReference type="Proteomes" id="UP000249516"/>
    </source>
</evidence>
<proteinExistence type="predicted"/>
<feature type="compositionally biased region" description="Basic and acidic residues" evidence="1">
    <location>
        <begin position="9"/>
        <end position="39"/>
    </location>
</feature>
<protein>
    <submittedName>
        <fullName evidence="2">Antitoxin</fullName>
    </submittedName>
</protein>
<dbReference type="Pfam" id="PF14013">
    <property type="entry name" value="MT0933_antitox"/>
    <property type="match status" value="1"/>
</dbReference>
<dbReference type="InterPro" id="IPR028037">
    <property type="entry name" value="Antitoxin_Rv0909/MT0933"/>
</dbReference>